<accession>A0A922M951</accession>
<evidence type="ECO:0000259" key="1">
    <source>
        <dbReference type="Pfam" id="PF03184"/>
    </source>
</evidence>
<dbReference type="Pfam" id="PF03184">
    <property type="entry name" value="DDE_1"/>
    <property type="match status" value="1"/>
</dbReference>
<feature type="domain" description="DDE-1" evidence="1">
    <location>
        <begin position="10"/>
        <end position="125"/>
    </location>
</feature>
<dbReference type="Proteomes" id="UP000814243">
    <property type="component" value="Unassembled WGS sequence"/>
</dbReference>
<name>A0A922M951_SPOEX</name>
<comment type="caution">
    <text evidence="2">The sequence shown here is derived from an EMBL/GenBank/DDBJ whole genome shotgun (WGS) entry which is preliminary data.</text>
</comment>
<evidence type="ECO:0000313" key="3">
    <source>
        <dbReference type="Proteomes" id="UP000814243"/>
    </source>
</evidence>
<dbReference type="InterPro" id="IPR004875">
    <property type="entry name" value="DDE_SF_endonuclease_dom"/>
</dbReference>
<dbReference type="EMBL" id="JACEFF010000719">
    <property type="protein sequence ID" value="KAH9632258.1"/>
    <property type="molecule type" value="Genomic_DNA"/>
</dbReference>
<gene>
    <name evidence="2" type="ORF">HF086_002893</name>
</gene>
<evidence type="ECO:0000313" key="2">
    <source>
        <dbReference type="EMBL" id="KAH9632258.1"/>
    </source>
</evidence>
<dbReference type="AlphaFoldDB" id="A0A922M951"/>
<organism evidence="2 3">
    <name type="scientific">Spodoptera exigua</name>
    <name type="common">Beet armyworm</name>
    <name type="synonym">Noctua fulgens</name>
    <dbReference type="NCBI Taxonomy" id="7107"/>
    <lineage>
        <taxon>Eukaryota</taxon>
        <taxon>Metazoa</taxon>
        <taxon>Ecdysozoa</taxon>
        <taxon>Arthropoda</taxon>
        <taxon>Hexapoda</taxon>
        <taxon>Insecta</taxon>
        <taxon>Pterygota</taxon>
        <taxon>Neoptera</taxon>
        <taxon>Endopterygota</taxon>
        <taxon>Lepidoptera</taxon>
        <taxon>Glossata</taxon>
        <taxon>Ditrysia</taxon>
        <taxon>Noctuoidea</taxon>
        <taxon>Noctuidae</taxon>
        <taxon>Amphipyrinae</taxon>
        <taxon>Spodoptera</taxon>
    </lineage>
</organism>
<protein>
    <recommendedName>
        <fullName evidence="1">DDE-1 domain-containing protein</fullName>
    </recommendedName>
</protein>
<dbReference type="GO" id="GO:0003676">
    <property type="term" value="F:nucleic acid binding"/>
    <property type="evidence" value="ECO:0007669"/>
    <property type="project" value="InterPro"/>
</dbReference>
<reference evidence="2" key="1">
    <citation type="journal article" date="2021" name="G3 (Bethesda)">
        <title>Genome and transcriptome analysis of the beet armyworm Spodoptera exigua reveals targets for pest control. .</title>
        <authorList>
            <person name="Simon S."/>
            <person name="Breeschoten T."/>
            <person name="Jansen H.J."/>
            <person name="Dirks R.P."/>
            <person name="Schranz M.E."/>
            <person name="Ros V.I.D."/>
        </authorList>
    </citation>
    <scope>NUCLEOTIDE SEQUENCE</scope>
    <source>
        <strain evidence="2">TB_SE_WUR_2020</strain>
    </source>
</reference>
<sequence length="281" mass="32852">MPPEWCLGRSETGWMRGDVFFEYITNDFHKWVVENNIKKPVLLLVDGHKSHMSLMLSEMCEKLEIILYALPPNTTHILQPADVSVLAPVKTYWKSTVRAFLSKPKNLNSVVTKTNFCTLLNYALKHPNMPDNIKNGFRRCGLYPFDANSPDYTKCVRNTLENVQAVDQQSKVFTYLDIKSFKKVLKHLKPTLKEKNIDIRTIKKEVNRLKKSLPAKIVLFLVLLIANWMQLKKSQSLHFKKTLKPKMMELTPILLYKFKQYQPKYILHLHQNKLPNLARQK</sequence>
<proteinExistence type="predicted"/>